<dbReference type="GO" id="GO:0005652">
    <property type="term" value="C:nuclear lamina"/>
    <property type="evidence" value="ECO:0007669"/>
    <property type="project" value="TreeGrafter"/>
</dbReference>
<dbReference type="InterPro" id="IPR036415">
    <property type="entry name" value="Lamin_tail_dom_sf"/>
</dbReference>
<name>A0A504ZCG2_FASGI</name>
<dbReference type="AlphaFoldDB" id="A0A504ZCG2"/>
<accession>A0A504ZCG2</accession>
<evidence type="ECO:0000256" key="2">
    <source>
        <dbReference type="ARBA" id="ARBA00023054"/>
    </source>
</evidence>
<dbReference type="Pfam" id="PF00932">
    <property type="entry name" value="LTD"/>
    <property type="match status" value="1"/>
</dbReference>
<evidence type="ECO:0000313" key="6">
    <source>
        <dbReference type="EMBL" id="TPP67588.1"/>
    </source>
</evidence>
<comment type="subcellular location">
    <subcellularLocation>
        <location evidence="1">Nucleus</location>
    </subcellularLocation>
</comment>
<dbReference type="InterPro" id="IPR001322">
    <property type="entry name" value="Lamin_tail_dom"/>
</dbReference>
<dbReference type="GO" id="GO:0031507">
    <property type="term" value="P:heterochromatin formation"/>
    <property type="evidence" value="ECO:0007669"/>
    <property type="project" value="TreeGrafter"/>
</dbReference>
<comment type="caution">
    <text evidence="6">The sequence shown here is derived from an EMBL/GenBank/DDBJ whole genome shotgun (WGS) entry which is preliminary data.</text>
</comment>
<dbReference type="PROSITE" id="PS51841">
    <property type="entry name" value="LTD"/>
    <property type="match status" value="1"/>
</dbReference>
<keyword evidence="7" id="KW-1185">Reference proteome</keyword>
<dbReference type="GO" id="GO:0007097">
    <property type="term" value="P:nuclear migration"/>
    <property type="evidence" value="ECO:0007669"/>
    <property type="project" value="TreeGrafter"/>
</dbReference>
<keyword evidence="2 4" id="KW-0175">Coiled coil</keyword>
<dbReference type="Gene3D" id="2.60.40.1260">
    <property type="entry name" value="Lamin Tail domain"/>
    <property type="match status" value="1"/>
</dbReference>
<keyword evidence="3" id="KW-0539">Nucleus</keyword>
<dbReference type="PANTHER" id="PTHR45721:SF11">
    <property type="entry name" value="LAMIN DM0-RELATED"/>
    <property type="match status" value="1"/>
</dbReference>
<feature type="domain" description="LTD" evidence="5">
    <location>
        <begin position="267"/>
        <end position="398"/>
    </location>
</feature>
<evidence type="ECO:0000256" key="1">
    <source>
        <dbReference type="ARBA" id="ARBA00004123"/>
    </source>
</evidence>
<dbReference type="GO" id="GO:0006998">
    <property type="term" value="P:nuclear envelope organization"/>
    <property type="evidence" value="ECO:0007669"/>
    <property type="project" value="TreeGrafter"/>
</dbReference>
<dbReference type="Proteomes" id="UP000316759">
    <property type="component" value="Unassembled WGS sequence"/>
</dbReference>
<dbReference type="GO" id="GO:0005200">
    <property type="term" value="F:structural constituent of cytoskeleton"/>
    <property type="evidence" value="ECO:0007669"/>
    <property type="project" value="TreeGrafter"/>
</dbReference>
<evidence type="ECO:0000256" key="4">
    <source>
        <dbReference type="SAM" id="Coils"/>
    </source>
</evidence>
<evidence type="ECO:0000256" key="3">
    <source>
        <dbReference type="ARBA" id="ARBA00023242"/>
    </source>
</evidence>
<evidence type="ECO:0000259" key="5">
    <source>
        <dbReference type="PROSITE" id="PS51841"/>
    </source>
</evidence>
<sequence length="402" mass="45979">MNASQDNRWNQAGSYGSLDNLARSTMSLDVPEARICREAREQSRKEMHVLNEKLASQLERVSGKTTWLQVFAYIKYPQLCQCQLVDDCEREKADSLAKMATLQQNLRYAEDQIKHLTQENKKLSHQLDQALKAVSEKEADNQMLQRHAKTAEDDAERFRLLADQAKQNNEKLHAIAEASRNNAAQSSHFTQLLEENNTLKEAIEGMRKRLEQYRVKFHSYIYLYYLSLPPLATIFLHSPSTSINRWTERDEPSGQSIRSHLVERTVEGSQFSRVAIPTVKREPPNRMRTFPVVSWLSQNAHKGAFIEICNTGNCDVGLSGWCLIRNIDHGRSIIRYTFPDRRIPPHHTFRIWASGKGGPNTGFLDFEAPYSSWGTGSVVHTSLFSPDGMEKASHTQRVDYSP</sequence>
<protein>
    <recommendedName>
        <fullName evidence="5">LTD domain-containing protein</fullName>
    </recommendedName>
</protein>
<gene>
    <name evidence="6" type="ORF">FGIG_03874</name>
</gene>
<evidence type="ECO:0000313" key="7">
    <source>
        <dbReference type="Proteomes" id="UP000316759"/>
    </source>
</evidence>
<dbReference type="OrthoDB" id="2441647at2759"/>
<feature type="coiled-coil region" evidence="4">
    <location>
        <begin position="85"/>
        <end position="216"/>
    </location>
</feature>
<dbReference type="EMBL" id="SUNJ01000524">
    <property type="protein sequence ID" value="TPP67588.1"/>
    <property type="molecule type" value="Genomic_DNA"/>
</dbReference>
<dbReference type="STRING" id="46835.A0A504ZCG2"/>
<organism evidence="6 7">
    <name type="scientific">Fasciola gigantica</name>
    <name type="common">Giant liver fluke</name>
    <dbReference type="NCBI Taxonomy" id="46835"/>
    <lineage>
        <taxon>Eukaryota</taxon>
        <taxon>Metazoa</taxon>
        <taxon>Spiralia</taxon>
        <taxon>Lophotrochozoa</taxon>
        <taxon>Platyhelminthes</taxon>
        <taxon>Trematoda</taxon>
        <taxon>Digenea</taxon>
        <taxon>Plagiorchiida</taxon>
        <taxon>Echinostomata</taxon>
        <taxon>Echinostomatoidea</taxon>
        <taxon>Fasciolidae</taxon>
        <taxon>Fasciola</taxon>
    </lineage>
</organism>
<reference evidence="6 7" key="1">
    <citation type="submission" date="2019-04" db="EMBL/GenBank/DDBJ databases">
        <title>Annotation for the trematode Fasciola gigantica.</title>
        <authorList>
            <person name="Choi Y.-J."/>
        </authorList>
    </citation>
    <scope>NUCLEOTIDE SEQUENCE [LARGE SCALE GENOMIC DNA]</scope>
    <source>
        <strain evidence="6">Uganda_cow_1</strain>
    </source>
</reference>
<dbReference type="SUPFAM" id="SSF74853">
    <property type="entry name" value="Lamin A/C globular tail domain"/>
    <property type="match status" value="1"/>
</dbReference>
<dbReference type="PANTHER" id="PTHR45721">
    <property type="entry name" value="LAMIN DM0-RELATED"/>
    <property type="match status" value="1"/>
</dbReference>
<dbReference type="GO" id="GO:0090435">
    <property type="term" value="P:protein localization to nuclear envelope"/>
    <property type="evidence" value="ECO:0007669"/>
    <property type="project" value="TreeGrafter"/>
</dbReference>
<proteinExistence type="predicted"/>
<dbReference type="GO" id="GO:0051664">
    <property type="term" value="P:nuclear pore localization"/>
    <property type="evidence" value="ECO:0007669"/>
    <property type="project" value="TreeGrafter"/>
</dbReference>